<dbReference type="Proteomes" id="UP000003688">
    <property type="component" value="Unassembled WGS sequence"/>
</dbReference>
<gene>
    <name evidence="6" type="ORF">Cflav_PD1575</name>
</gene>
<dbReference type="GO" id="GO:0016020">
    <property type="term" value="C:membrane"/>
    <property type="evidence" value="ECO:0007669"/>
    <property type="project" value="TreeGrafter"/>
</dbReference>
<dbReference type="Pfam" id="PF00106">
    <property type="entry name" value="adh_short"/>
    <property type="match status" value="1"/>
</dbReference>
<evidence type="ECO:0000256" key="3">
    <source>
        <dbReference type="RuleBase" id="RU000363"/>
    </source>
</evidence>
<evidence type="ECO:0000313" key="6">
    <source>
        <dbReference type="EMBL" id="EEF58674.1"/>
    </source>
</evidence>
<evidence type="ECO:0000313" key="7">
    <source>
        <dbReference type="Proteomes" id="UP000003688"/>
    </source>
</evidence>
<dbReference type="SUPFAM" id="SSF51735">
    <property type="entry name" value="NAD(P)-binding Rossmann-fold domains"/>
    <property type="match status" value="1"/>
</dbReference>
<dbReference type="STRING" id="320771.Cflav_PD1575"/>
<dbReference type="GO" id="GO:0016491">
    <property type="term" value="F:oxidoreductase activity"/>
    <property type="evidence" value="ECO:0007669"/>
    <property type="project" value="UniProtKB-KW"/>
</dbReference>
<proteinExistence type="inferred from homology"/>
<dbReference type="EMBL" id="ABOX02000039">
    <property type="protein sequence ID" value="EEF58674.1"/>
    <property type="molecule type" value="Genomic_DNA"/>
</dbReference>
<dbReference type="AlphaFoldDB" id="B9XNC1"/>
<dbReference type="PROSITE" id="PS00061">
    <property type="entry name" value="ADH_SHORT"/>
    <property type="match status" value="1"/>
</dbReference>
<keyword evidence="2" id="KW-0560">Oxidoreductase</keyword>
<reference evidence="6 7" key="1">
    <citation type="journal article" date="2011" name="J. Bacteriol.">
        <title>Genome sequence of 'Pedosphaera parvula' Ellin514, an aerobic Verrucomicrobial isolate from pasture soil.</title>
        <authorList>
            <person name="Kant R."/>
            <person name="van Passel M.W."/>
            <person name="Sangwan P."/>
            <person name="Palva A."/>
            <person name="Lucas S."/>
            <person name="Copeland A."/>
            <person name="Lapidus A."/>
            <person name="Glavina Del Rio T."/>
            <person name="Dalin E."/>
            <person name="Tice H."/>
            <person name="Bruce D."/>
            <person name="Goodwin L."/>
            <person name="Pitluck S."/>
            <person name="Chertkov O."/>
            <person name="Larimer F.W."/>
            <person name="Land M.L."/>
            <person name="Hauser L."/>
            <person name="Brettin T.S."/>
            <person name="Detter J.C."/>
            <person name="Han S."/>
            <person name="de Vos W.M."/>
            <person name="Janssen P.H."/>
            <person name="Smidt H."/>
        </authorList>
    </citation>
    <scope>NUCLEOTIDE SEQUENCE [LARGE SCALE GENOMIC DNA]</scope>
    <source>
        <strain evidence="6 7">Ellin514</strain>
    </source>
</reference>
<comment type="similarity">
    <text evidence="1 3">Belongs to the short-chain dehydrogenases/reductases (SDR) family.</text>
</comment>
<dbReference type="PANTHER" id="PTHR44196">
    <property type="entry name" value="DEHYDROGENASE/REDUCTASE SDR FAMILY MEMBER 7B"/>
    <property type="match status" value="1"/>
</dbReference>
<sequence length="341" mass="37230">MSENISDSIILITGASSGIGRATALAIARKHGTVVLASRQEKALREVAEECERMGGRALVVTADVTDESQVQALAHQAIETYGRINVWVNNAGVALYSKFEESPPDAFRRVIETNLFGCVHGARAALPHFRKQGRGVLINISSAFGKSGAPYVTAYATSKFAINGFSESLRMELQNDPHIHVCTVLPATMDTPIFQHAANFTGRFVEALPPVYKPEQVAEAILGCIVNPKREVLVGRSARHLVLLRKFSTELSERLVAAKVERKHFLDKPVAHSQGNLFAPMPEYNSVHGGWLDTDHKARNIITAAAAVFLAGAGFAFYKYRKQKHSSIAEVRDRLTKATA</sequence>
<dbReference type="PANTHER" id="PTHR44196:SF1">
    <property type="entry name" value="DEHYDROGENASE_REDUCTASE SDR FAMILY MEMBER 7B"/>
    <property type="match status" value="1"/>
</dbReference>
<feature type="domain" description="Ketoreductase" evidence="5">
    <location>
        <begin position="8"/>
        <end position="193"/>
    </location>
</feature>
<evidence type="ECO:0000256" key="1">
    <source>
        <dbReference type="ARBA" id="ARBA00006484"/>
    </source>
</evidence>
<feature type="transmembrane region" description="Helical" evidence="4">
    <location>
        <begin position="302"/>
        <end position="319"/>
    </location>
</feature>
<dbReference type="PRINTS" id="PR00080">
    <property type="entry name" value="SDRFAMILY"/>
</dbReference>
<keyword evidence="4" id="KW-0812">Transmembrane</keyword>
<accession>B9XNC1</accession>
<dbReference type="InterPro" id="IPR020904">
    <property type="entry name" value="Sc_DH/Rdtase_CS"/>
</dbReference>
<dbReference type="OrthoDB" id="9775296at2"/>
<dbReference type="NCBIfam" id="NF005495">
    <property type="entry name" value="PRK07109.1"/>
    <property type="match status" value="1"/>
</dbReference>
<evidence type="ECO:0000259" key="5">
    <source>
        <dbReference type="SMART" id="SM00822"/>
    </source>
</evidence>
<dbReference type="InterPro" id="IPR002347">
    <property type="entry name" value="SDR_fam"/>
</dbReference>
<dbReference type="SMART" id="SM00822">
    <property type="entry name" value="PKS_KR"/>
    <property type="match status" value="1"/>
</dbReference>
<comment type="caution">
    <text evidence="6">The sequence shown here is derived from an EMBL/GenBank/DDBJ whole genome shotgun (WGS) entry which is preliminary data.</text>
</comment>
<dbReference type="Gene3D" id="3.40.50.720">
    <property type="entry name" value="NAD(P)-binding Rossmann-like Domain"/>
    <property type="match status" value="1"/>
</dbReference>
<dbReference type="InterPro" id="IPR036291">
    <property type="entry name" value="NAD(P)-bd_dom_sf"/>
</dbReference>
<evidence type="ECO:0000256" key="2">
    <source>
        <dbReference type="ARBA" id="ARBA00023002"/>
    </source>
</evidence>
<keyword evidence="4" id="KW-1133">Transmembrane helix</keyword>
<dbReference type="PRINTS" id="PR00081">
    <property type="entry name" value="GDHRDH"/>
</dbReference>
<keyword evidence="7" id="KW-1185">Reference proteome</keyword>
<dbReference type="NCBIfam" id="NF004792">
    <property type="entry name" value="PRK06139.1"/>
    <property type="match status" value="1"/>
</dbReference>
<organism evidence="6 7">
    <name type="scientific">Pedosphaera parvula (strain Ellin514)</name>
    <dbReference type="NCBI Taxonomy" id="320771"/>
    <lineage>
        <taxon>Bacteria</taxon>
        <taxon>Pseudomonadati</taxon>
        <taxon>Verrucomicrobiota</taxon>
        <taxon>Pedosphaerae</taxon>
        <taxon>Pedosphaerales</taxon>
        <taxon>Pedosphaeraceae</taxon>
        <taxon>Pedosphaera</taxon>
    </lineage>
</organism>
<name>B9XNC1_PEDPL</name>
<dbReference type="InterPro" id="IPR057326">
    <property type="entry name" value="KR_dom"/>
</dbReference>
<keyword evidence="4" id="KW-0472">Membrane</keyword>
<evidence type="ECO:0000256" key="4">
    <source>
        <dbReference type="SAM" id="Phobius"/>
    </source>
</evidence>
<protein>
    <submittedName>
        <fullName evidence="6">Short-chain dehydrogenase/reductase SDR</fullName>
    </submittedName>
</protein>
<dbReference type="RefSeq" id="WP_007417308.1">
    <property type="nucleotide sequence ID" value="NZ_ABOX02000039.1"/>
</dbReference>